<reference evidence="3" key="1">
    <citation type="journal article" date="2020" name="Microbiol. Resour. Announc.">
        <title>Draft Genome Sequences of Thiorhodococcus mannitoliphagus and Thiorhodococcus minor, Purple Sulfur Photosynthetic Bacteria in the Gammaproteobacterial Family Chromatiaceae.</title>
        <authorList>
            <person name="Aviles F.A."/>
            <person name="Meyer T.E."/>
            <person name="Kyndt J.A."/>
        </authorList>
    </citation>
    <scope>NUCLEOTIDE SEQUENCE [LARGE SCALE GENOMIC DNA]</scope>
    <source>
        <strain evidence="3">DSM 18266</strain>
    </source>
</reference>
<name>A0A6P1DT75_9GAMM</name>
<keyword evidence="1" id="KW-0812">Transmembrane</keyword>
<protein>
    <submittedName>
        <fullName evidence="2">DUF2802 domain-containing protein</fullName>
    </submittedName>
</protein>
<dbReference type="EMBL" id="JAAIJR010000022">
    <property type="protein sequence ID" value="NEX20141.1"/>
    <property type="molecule type" value="Genomic_DNA"/>
</dbReference>
<dbReference type="InterPro" id="IPR021244">
    <property type="entry name" value="DUF2802"/>
</dbReference>
<dbReference type="Pfam" id="PF10975">
    <property type="entry name" value="DUF2802"/>
    <property type="match status" value="1"/>
</dbReference>
<keyword evidence="1" id="KW-0472">Membrane</keyword>
<dbReference type="RefSeq" id="WP_164653205.1">
    <property type="nucleotide sequence ID" value="NZ_JAAIJR010000022.1"/>
</dbReference>
<dbReference type="Proteomes" id="UP000471640">
    <property type="component" value="Unassembled WGS sequence"/>
</dbReference>
<accession>A0A6P1DT75</accession>
<organism evidence="2 3">
    <name type="scientific">Thiorhodococcus mannitoliphagus</name>
    <dbReference type="NCBI Taxonomy" id="329406"/>
    <lineage>
        <taxon>Bacteria</taxon>
        <taxon>Pseudomonadati</taxon>
        <taxon>Pseudomonadota</taxon>
        <taxon>Gammaproteobacteria</taxon>
        <taxon>Chromatiales</taxon>
        <taxon>Chromatiaceae</taxon>
        <taxon>Thiorhodococcus</taxon>
    </lineage>
</organism>
<reference evidence="2 3" key="2">
    <citation type="submission" date="2020-02" db="EMBL/GenBank/DDBJ databases">
        <title>Genome sequences of Thiorhodococcus mannitoliphagus and Thiorhodococcus minor, purple sulfur photosynthetic bacteria in the gammaproteobacterial family, Chromatiaceae.</title>
        <authorList>
            <person name="Aviles F.A."/>
            <person name="Meyer T.E."/>
            <person name="Kyndt J.A."/>
        </authorList>
    </citation>
    <scope>NUCLEOTIDE SEQUENCE [LARGE SCALE GENOMIC DNA]</scope>
    <source>
        <strain evidence="2 3">DSM 18266</strain>
    </source>
</reference>
<keyword evidence="1" id="KW-1133">Transmembrane helix</keyword>
<proteinExistence type="predicted"/>
<evidence type="ECO:0000313" key="2">
    <source>
        <dbReference type="EMBL" id="NEX20141.1"/>
    </source>
</evidence>
<feature type="transmembrane region" description="Helical" evidence="1">
    <location>
        <begin position="15"/>
        <end position="37"/>
    </location>
</feature>
<keyword evidence="3" id="KW-1185">Reference proteome</keyword>
<comment type="caution">
    <text evidence="2">The sequence shown here is derived from an EMBL/GenBank/DDBJ whole genome shotgun (WGS) entry which is preliminary data.</text>
</comment>
<dbReference type="AlphaFoldDB" id="A0A6P1DT75"/>
<gene>
    <name evidence="2" type="ORF">G3480_07395</name>
</gene>
<evidence type="ECO:0000313" key="3">
    <source>
        <dbReference type="Proteomes" id="UP000471640"/>
    </source>
</evidence>
<evidence type="ECO:0000256" key="1">
    <source>
        <dbReference type="SAM" id="Phobius"/>
    </source>
</evidence>
<sequence>MSAESIVDKLPFEPLWIAFCVLFLVLLIGMLLVVRVLRSNRRLRSQLKEVRSEQQRQSTSLLALHGAMKVIAEDVIKHGQLQSNVSRTLERLSDQQSELRLRDVEEGLYSQAIALVHQGKRRDEVRKLCALTESEVDLLFSLHGQGGESQPWG</sequence>